<name>A0A843TL64_COLES</name>
<feature type="non-terminal residue" evidence="1">
    <location>
        <position position="1"/>
    </location>
</feature>
<accession>A0A843TL64</accession>
<dbReference type="EMBL" id="NMUH01000084">
    <property type="protein sequence ID" value="MQL70966.1"/>
    <property type="molecule type" value="Genomic_DNA"/>
</dbReference>
<gene>
    <name evidence="1" type="ORF">Taro_003293</name>
</gene>
<reference evidence="1" key="1">
    <citation type="submission" date="2017-07" db="EMBL/GenBank/DDBJ databases">
        <title>Taro Niue Genome Assembly and Annotation.</title>
        <authorList>
            <person name="Atibalentja N."/>
            <person name="Keating K."/>
            <person name="Fields C.J."/>
        </authorList>
    </citation>
    <scope>NUCLEOTIDE SEQUENCE</scope>
    <source>
        <strain evidence="1">Niue_2</strain>
        <tissue evidence="1">Leaf</tissue>
    </source>
</reference>
<sequence length="169" mass="19796">MDVHELLYQMFMIPDPTLLRERTSTWMRRDYWKGLCNIWAVERWQETSTPMKVNRAANLEANKHTSGSVSFATQQSRLESYSQHMTEKYTGEEEQPQLDLEVWVATSGALKKGNVYGFGHSMNTSRAPRVQAHRRLVHSPHMVHKVLLPVRCWASFEMRSPVWSLFWSI</sequence>
<proteinExistence type="predicted"/>
<protein>
    <submittedName>
        <fullName evidence="1">Uncharacterized protein</fullName>
    </submittedName>
</protein>
<dbReference type="AlphaFoldDB" id="A0A843TL64"/>
<dbReference type="Pfam" id="PF03004">
    <property type="entry name" value="Transposase_24"/>
    <property type="match status" value="1"/>
</dbReference>
<keyword evidence="2" id="KW-1185">Reference proteome</keyword>
<evidence type="ECO:0000313" key="1">
    <source>
        <dbReference type="EMBL" id="MQL70966.1"/>
    </source>
</evidence>
<evidence type="ECO:0000313" key="2">
    <source>
        <dbReference type="Proteomes" id="UP000652761"/>
    </source>
</evidence>
<dbReference type="InterPro" id="IPR004252">
    <property type="entry name" value="Probable_transposase_24"/>
</dbReference>
<dbReference type="Proteomes" id="UP000652761">
    <property type="component" value="Unassembled WGS sequence"/>
</dbReference>
<comment type="caution">
    <text evidence="1">The sequence shown here is derived from an EMBL/GenBank/DDBJ whole genome shotgun (WGS) entry which is preliminary data.</text>
</comment>
<organism evidence="1 2">
    <name type="scientific">Colocasia esculenta</name>
    <name type="common">Wild taro</name>
    <name type="synonym">Arum esculentum</name>
    <dbReference type="NCBI Taxonomy" id="4460"/>
    <lineage>
        <taxon>Eukaryota</taxon>
        <taxon>Viridiplantae</taxon>
        <taxon>Streptophyta</taxon>
        <taxon>Embryophyta</taxon>
        <taxon>Tracheophyta</taxon>
        <taxon>Spermatophyta</taxon>
        <taxon>Magnoliopsida</taxon>
        <taxon>Liliopsida</taxon>
        <taxon>Araceae</taxon>
        <taxon>Aroideae</taxon>
        <taxon>Colocasieae</taxon>
        <taxon>Colocasia</taxon>
    </lineage>
</organism>